<reference evidence="4 5" key="1">
    <citation type="journal article" date="2021" name="Elife">
        <title>Chloroplast acquisition without the gene transfer in kleptoplastic sea slugs, Plakobranchus ocellatus.</title>
        <authorList>
            <person name="Maeda T."/>
            <person name="Takahashi S."/>
            <person name="Yoshida T."/>
            <person name="Shimamura S."/>
            <person name="Takaki Y."/>
            <person name="Nagai Y."/>
            <person name="Toyoda A."/>
            <person name="Suzuki Y."/>
            <person name="Arimoto A."/>
            <person name="Ishii H."/>
            <person name="Satoh N."/>
            <person name="Nishiyama T."/>
            <person name="Hasebe M."/>
            <person name="Maruyama T."/>
            <person name="Minagawa J."/>
            <person name="Obokata J."/>
            <person name="Shigenobu S."/>
        </authorList>
    </citation>
    <scope>NUCLEOTIDE SEQUENCE [LARGE SCALE GENOMIC DNA]</scope>
</reference>
<accession>A0AAV3YBX9</accession>
<sequence length="246" mass="27501">MLCRFAHTEEVLRGKFRSARPEQREDFAAFVARLSNYFDKWSELAGAKDFKTLRDLMIRDQIYSSCHKDLVIFLQERKPSSVQEAKTLAERYRVAHPNKPLAKASVAEGSFVAVTDKAAQKTGHLKQFNSSQRGPSNSNASQRNQHGDSGHSTNPKSGVQCFRCGENGHMARGCVNSPFCKKSWDLATSSAEAATARTRGYKNKNSCLRTFEIGDKVLPLLPTNNSKLLLTWRGPFSVTRKISDVD</sequence>
<dbReference type="InterPro" id="IPR038269">
    <property type="entry name" value="SCAN_sf"/>
</dbReference>
<keyword evidence="4" id="KW-0695">RNA-directed DNA polymerase</keyword>
<protein>
    <submittedName>
        <fullName evidence="4">Reverse transcriptase</fullName>
    </submittedName>
</protein>
<dbReference type="GO" id="GO:0008270">
    <property type="term" value="F:zinc ion binding"/>
    <property type="evidence" value="ECO:0007669"/>
    <property type="project" value="UniProtKB-KW"/>
</dbReference>
<comment type="caution">
    <text evidence="4">The sequence shown here is derived from an EMBL/GenBank/DDBJ whole genome shotgun (WGS) entry which is preliminary data.</text>
</comment>
<feature type="domain" description="CCHC-type" evidence="3">
    <location>
        <begin position="161"/>
        <end position="174"/>
    </location>
</feature>
<keyword evidence="4" id="KW-0548">Nucleotidyltransferase</keyword>
<dbReference type="SMART" id="SM00343">
    <property type="entry name" value="ZnF_C2HC"/>
    <property type="match status" value="1"/>
</dbReference>
<dbReference type="SUPFAM" id="SSF47353">
    <property type="entry name" value="Retrovirus capsid dimerization domain-like"/>
    <property type="match status" value="1"/>
</dbReference>
<dbReference type="EMBL" id="BLXT01000740">
    <property type="protein sequence ID" value="GFN79773.1"/>
    <property type="molecule type" value="Genomic_DNA"/>
</dbReference>
<evidence type="ECO:0000256" key="1">
    <source>
        <dbReference type="PROSITE-ProRule" id="PRU00047"/>
    </source>
</evidence>
<dbReference type="PANTHER" id="PTHR46888">
    <property type="entry name" value="ZINC KNUCKLE DOMAINCONTAINING PROTEIN-RELATED"/>
    <property type="match status" value="1"/>
</dbReference>
<dbReference type="Proteomes" id="UP000735302">
    <property type="component" value="Unassembled WGS sequence"/>
</dbReference>
<keyword evidence="1" id="KW-0479">Metal-binding</keyword>
<evidence type="ECO:0000259" key="3">
    <source>
        <dbReference type="PROSITE" id="PS50158"/>
    </source>
</evidence>
<dbReference type="PROSITE" id="PS50158">
    <property type="entry name" value="ZF_CCHC"/>
    <property type="match status" value="1"/>
</dbReference>
<dbReference type="Pfam" id="PF02023">
    <property type="entry name" value="SCAN"/>
    <property type="match status" value="1"/>
</dbReference>
<feature type="region of interest" description="Disordered" evidence="2">
    <location>
        <begin position="124"/>
        <end position="156"/>
    </location>
</feature>
<name>A0AAV3YBX9_9GAST</name>
<gene>
    <name evidence="4" type="ORF">PoB_000627900</name>
</gene>
<keyword evidence="1" id="KW-0863">Zinc-finger</keyword>
<evidence type="ECO:0000313" key="5">
    <source>
        <dbReference type="Proteomes" id="UP000735302"/>
    </source>
</evidence>
<dbReference type="GO" id="GO:0003964">
    <property type="term" value="F:RNA-directed DNA polymerase activity"/>
    <property type="evidence" value="ECO:0007669"/>
    <property type="project" value="UniProtKB-KW"/>
</dbReference>
<keyword evidence="4" id="KW-0808">Transferase</keyword>
<proteinExistence type="predicted"/>
<dbReference type="InterPro" id="IPR001878">
    <property type="entry name" value="Znf_CCHC"/>
</dbReference>
<keyword evidence="1" id="KW-0862">Zinc</keyword>
<dbReference type="PANTHER" id="PTHR46888:SF1">
    <property type="entry name" value="RIBONUCLEASE H"/>
    <property type="match status" value="1"/>
</dbReference>
<dbReference type="InterPro" id="IPR036875">
    <property type="entry name" value="Znf_CCHC_sf"/>
</dbReference>
<evidence type="ECO:0000256" key="2">
    <source>
        <dbReference type="SAM" id="MobiDB-lite"/>
    </source>
</evidence>
<dbReference type="Gene3D" id="1.10.4020.10">
    <property type="entry name" value="DNA breaking-rejoining enzymes"/>
    <property type="match status" value="1"/>
</dbReference>
<dbReference type="Gene3D" id="4.10.60.10">
    <property type="entry name" value="Zinc finger, CCHC-type"/>
    <property type="match status" value="1"/>
</dbReference>
<dbReference type="AlphaFoldDB" id="A0AAV3YBX9"/>
<feature type="compositionally biased region" description="Polar residues" evidence="2">
    <location>
        <begin position="127"/>
        <end position="144"/>
    </location>
</feature>
<evidence type="ECO:0000313" key="4">
    <source>
        <dbReference type="EMBL" id="GFN79773.1"/>
    </source>
</evidence>
<keyword evidence="5" id="KW-1185">Reference proteome</keyword>
<dbReference type="SUPFAM" id="SSF57756">
    <property type="entry name" value="Retrovirus zinc finger-like domains"/>
    <property type="match status" value="1"/>
</dbReference>
<dbReference type="GO" id="GO:0003676">
    <property type="term" value="F:nucleic acid binding"/>
    <property type="evidence" value="ECO:0007669"/>
    <property type="project" value="InterPro"/>
</dbReference>
<dbReference type="InterPro" id="IPR003309">
    <property type="entry name" value="SCAN_dom"/>
</dbReference>
<organism evidence="4 5">
    <name type="scientific">Plakobranchus ocellatus</name>
    <dbReference type="NCBI Taxonomy" id="259542"/>
    <lineage>
        <taxon>Eukaryota</taxon>
        <taxon>Metazoa</taxon>
        <taxon>Spiralia</taxon>
        <taxon>Lophotrochozoa</taxon>
        <taxon>Mollusca</taxon>
        <taxon>Gastropoda</taxon>
        <taxon>Heterobranchia</taxon>
        <taxon>Euthyneura</taxon>
        <taxon>Panpulmonata</taxon>
        <taxon>Sacoglossa</taxon>
        <taxon>Placobranchoidea</taxon>
        <taxon>Plakobranchidae</taxon>
        <taxon>Plakobranchus</taxon>
    </lineage>
</organism>